<dbReference type="PANTHER" id="PTHR30149">
    <property type="entry name" value="HYDROGENASE PROTEIN ASSEMBLY PROTEIN HYPD"/>
    <property type="match status" value="1"/>
</dbReference>
<dbReference type="NCBIfam" id="TIGR00075">
    <property type="entry name" value="hypD"/>
    <property type="match status" value="1"/>
</dbReference>
<dbReference type="GO" id="GO:0005506">
    <property type="term" value="F:iron ion binding"/>
    <property type="evidence" value="ECO:0007669"/>
    <property type="project" value="TreeGrafter"/>
</dbReference>
<accession>A0A429GFH9</accession>
<evidence type="ECO:0000256" key="3">
    <source>
        <dbReference type="ARBA" id="ARBA00023004"/>
    </source>
</evidence>
<gene>
    <name evidence="4" type="primary">hypD</name>
    <name evidence="4" type="ORF">D6D85_14000</name>
</gene>
<protein>
    <submittedName>
        <fullName evidence="4">Hydrogenase formation protein HypD</fullName>
    </submittedName>
</protein>
<dbReference type="Pfam" id="PF01924">
    <property type="entry name" value="HypD"/>
    <property type="match status" value="1"/>
</dbReference>
<comment type="caution">
    <text evidence="4">The sequence shown here is derived from an EMBL/GenBank/DDBJ whole genome shotgun (WGS) entry which is preliminary data.</text>
</comment>
<dbReference type="PANTHER" id="PTHR30149:SF0">
    <property type="entry name" value="HYDROGENASE MATURATION FACTOR HYPD"/>
    <property type="match status" value="1"/>
</dbReference>
<dbReference type="RefSeq" id="WP_125672566.1">
    <property type="nucleotide sequence ID" value="NZ_RCOS01000156.1"/>
</dbReference>
<evidence type="ECO:0000256" key="1">
    <source>
        <dbReference type="ARBA" id="ARBA00007888"/>
    </source>
</evidence>
<keyword evidence="5" id="KW-1185">Reference proteome</keyword>
<dbReference type="InterPro" id="IPR002780">
    <property type="entry name" value="Hyd_form_HypD"/>
</dbReference>
<evidence type="ECO:0000313" key="4">
    <source>
        <dbReference type="EMBL" id="RSN72396.1"/>
    </source>
</evidence>
<dbReference type="GO" id="GO:0070025">
    <property type="term" value="F:carbon monoxide binding"/>
    <property type="evidence" value="ECO:0007669"/>
    <property type="project" value="TreeGrafter"/>
</dbReference>
<dbReference type="GO" id="GO:0051539">
    <property type="term" value="F:4 iron, 4 sulfur cluster binding"/>
    <property type="evidence" value="ECO:0007669"/>
    <property type="project" value="TreeGrafter"/>
</dbReference>
<dbReference type="Gene3D" id="3.40.50.11750">
    <property type="entry name" value="HypD, alpha/beta domain 1"/>
    <property type="match status" value="2"/>
</dbReference>
<reference evidence="4 5" key="1">
    <citation type="submission" date="2018-10" db="EMBL/GenBank/DDBJ databases">
        <title>Co-occurring genomic capacity for anaerobic methane metabolism and dissimilatory sulfite reduction discovered in the Korarchaeota.</title>
        <authorList>
            <person name="Mckay L.J."/>
            <person name="Dlakic M."/>
            <person name="Fields M.W."/>
            <person name="Delmont T.O."/>
            <person name="Eren A.M."/>
            <person name="Jay Z.J."/>
            <person name="Klingelsmith K.B."/>
            <person name="Rusch D.B."/>
            <person name="Inskeep W.P."/>
        </authorList>
    </citation>
    <scope>NUCLEOTIDE SEQUENCE [LARGE SCALE GENOMIC DNA]</scope>
    <source>
        <strain evidence="4 5">MDKW</strain>
    </source>
</reference>
<evidence type="ECO:0000313" key="5">
    <source>
        <dbReference type="Proteomes" id="UP000277582"/>
    </source>
</evidence>
<organism evidence="4 5">
    <name type="scientific">Candidatus Methanodesulfokora washburnensis</name>
    <dbReference type="NCBI Taxonomy" id="2478471"/>
    <lineage>
        <taxon>Archaea</taxon>
        <taxon>Thermoproteota</taxon>
        <taxon>Candidatus Korarchaeia</taxon>
        <taxon>Candidatus Korarchaeia incertae sedis</taxon>
        <taxon>Candidatus Methanodesulfokora</taxon>
    </lineage>
</organism>
<keyword evidence="2" id="KW-0479">Metal-binding</keyword>
<keyword evidence="3" id="KW-0408">Iron</keyword>
<dbReference type="GO" id="GO:0051604">
    <property type="term" value="P:protein maturation"/>
    <property type="evidence" value="ECO:0007669"/>
    <property type="project" value="TreeGrafter"/>
</dbReference>
<sequence>MREERGESRVISSALSEIIREEASKIGRKVRFMNFCGTHEWTTVHYGLRTLMPGNVELVAGPGCPVCITPSYYIEKAVELAMRGIRVYSFGDAYKLPALKPINGAKSLSDARSAGGNVSIVYSFLDAVQDAEEYRRDSVFLGIGFETTAPSYAILFYNNKVPRNLFFMSVLRLTPPAARYALEYGASKGEKVDGVIAPGHVSAVIGSDPWIFIAKDFGIPAVISGFEPIDVLVSVAMLLRMLNRGEVDVKIEYNRVVKPHGNIKAKELINRVFEEEDASWRGLGFIERSGLDLSDGFSDNNAFLHLVEKQKEWSYDMPPGCKCAEVVLGVAKPTDCPMFMKACTPSNPFGPCMVSMEGTCAVWARFGGGGLADEVAREIGI</sequence>
<comment type="similarity">
    <text evidence="1">Belongs to the HypD family.</text>
</comment>
<dbReference type="InterPro" id="IPR042243">
    <property type="entry name" value="HypD_1"/>
</dbReference>
<proteinExistence type="inferred from homology"/>
<dbReference type="InterPro" id="IPR042244">
    <property type="entry name" value="HypD_2_sf"/>
</dbReference>
<dbReference type="EMBL" id="RCOS01000156">
    <property type="protein sequence ID" value="RSN72396.1"/>
    <property type="molecule type" value="Genomic_DNA"/>
</dbReference>
<dbReference type="PIRSF" id="PIRSF005622">
    <property type="entry name" value="Hydrgn_mat_hypD"/>
    <property type="match status" value="1"/>
</dbReference>
<dbReference type="Gene3D" id="6.10.20.100">
    <property type="match status" value="1"/>
</dbReference>
<dbReference type="Proteomes" id="UP000277582">
    <property type="component" value="Unassembled WGS sequence"/>
</dbReference>
<evidence type="ECO:0000256" key="2">
    <source>
        <dbReference type="ARBA" id="ARBA00022723"/>
    </source>
</evidence>
<dbReference type="OrthoDB" id="372075at2157"/>
<dbReference type="AlphaFoldDB" id="A0A429GFH9"/>
<name>A0A429GFH9_9CREN</name>